<evidence type="ECO:0000313" key="2">
    <source>
        <dbReference type="EMBL" id="SKB71011.1"/>
    </source>
</evidence>
<reference evidence="3" key="1">
    <citation type="submission" date="2017-02" db="EMBL/GenBank/DDBJ databases">
        <authorList>
            <person name="Varghese N."/>
            <person name="Submissions S."/>
        </authorList>
    </citation>
    <scope>NUCLEOTIDE SEQUENCE [LARGE SCALE GENOMIC DNA]</scope>
    <source>
        <strain evidence="3">UM2</strain>
    </source>
</reference>
<dbReference type="EMBL" id="FUYM01000005">
    <property type="protein sequence ID" value="SKB71011.1"/>
    <property type="molecule type" value="Genomic_DNA"/>
</dbReference>
<accession>A0A1T5DHG2</accession>
<dbReference type="InterPro" id="IPR029044">
    <property type="entry name" value="Nucleotide-diphossugar_trans"/>
</dbReference>
<dbReference type="GO" id="GO:0016740">
    <property type="term" value="F:transferase activity"/>
    <property type="evidence" value="ECO:0007669"/>
    <property type="project" value="UniProtKB-KW"/>
</dbReference>
<dbReference type="PANTHER" id="PTHR43685">
    <property type="entry name" value="GLYCOSYLTRANSFERASE"/>
    <property type="match status" value="1"/>
</dbReference>
<dbReference type="Proteomes" id="UP000189818">
    <property type="component" value="Unassembled WGS sequence"/>
</dbReference>
<proteinExistence type="predicted"/>
<evidence type="ECO:0000259" key="1">
    <source>
        <dbReference type="Pfam" id="PF00535"/>
    </source>
</evidence>
<feature type="domain" description="Glycosyltransferase 2-like" evidence="1">
    <location>
        <begin position="14"/>
        <end position="140"/>
    </location>
</feature>
<evidence type="ECO:0000313" key="3">
    <source>
        <dbReference type="Proteomes" id="UP000189818"/>
    </source>
</evidence>
<dbReference type="STRING" id="439228.SAMN06295920_105181"/>
<keyword evidence="2" id="KW-0808">Transferase</keyword>
<dbReference type="CDD" id="cd00761">
    <property type="entry name" value="Glyco_tranf_GTA_type"/>
    <property type="match status" value="1"/>
</dbReference>
<dbReference type="InterPro" id="IPR050834">
    <property type="entry name" value="Glycosyltransf_2"/>
</dbReference>
<organism evidence="2 3">
    <name type="scientific">Rhizorhabdus histidinilytica</name>
    <dbReference type="NCBI Taxonomy" id="439228"/>
    <lineage>
        <taxon>Bacteria</taxon>
        <taxon>Pseudomonadati</taxon>
        <taxon>Pseudomonadota</taxon>
        <taxon>Alphaproteobacteria</taxon>
        <taxon>Sphingomonadales</taxon>
        <taxon>Sphingomonadaceae</taxon>
        <taxon>Rhizorhabdus</taxon>
    </lineage>
</organism>
<dbReference type="InterPro" id="IPR001173">
    <property type="entry name" value="Glyco_trans_2-like"/>
</dbReference>
<dbReference type="Pfam" id="PF00535">
    <property type="entry name" value="Glycos_transf_2"/>
    <property type="match status" value="1"/>
</dbReference>
<dbReference type="PANTHER" id="PTHR43685:SF2">
    <property type="entry name" value="GLYCOSYLTRANSFERASE 2-LIKE DOMAIN-CONTAINING PROTEIN"/>
    <property type="match status" value="1"/>
</dbReference>
<protein>
    <submittedName>
        <fullName evidence="2">Glycosyl transferase family 2</fullName>
    </submittedName>
</protein>
<name>A0A1T5DHG2_9SPHN</name>
<dbReference type="Gene3D" id="3.90.550.10">
    <property type="entry name" value="Spore Coat Polysaccharide Biosynthesis Protein SpsA, Chain A"/>
    <property type="match status" value="1"/>
</dbReference>
<dbReference type="AlphaFoldDB" id="A0A1T5DHG2"/>
<keyword evidence="3" id="KW-1185">Reference proteome</keyword>
<gene>
    <name evidence="2" type="ORF">SAMN06295920_105181</name>
</gene>
<dbReference type="OrthoDB" id="9813349at2"/>
<dbReference type="SUPFAM" id="SSF53448">
    <property type="entry name" value="Nucleotide-diphospho-sugar transferases"/>
    <property type="match status" value="1"/>
</dbReference>
<sequence>MTTQSSERRPAAVTVVIPAYRVGVMLHDAIDSVLAQDRTDWEIVVIDDGDRDAAAHVAPYLADPRIRFLETDNGGPSTARNRAMATVTTPYVALLDGDDVYEPDFLSSMIAALEASPRIGFVTSDATFFGADREGELFSTYCPQQLPATLDRVLRREFNIFGLTVMRREAIMGIGGFDTSIISSEDFDGWIRLLEAGWELAYVPRPIVRYRRRANQASRNSGGMLRTALTVTQRARERLAGRPEAKAAEEMCDRIARQIMIDDAFTDLEQGRVKAALAGFDRAGPDLLGPRWRRALRVIRVAPFLAPLLLRLRKHV</sequence>
<dbReference type="RefSeq" id="WP_079648556.1">
    <property type="nucleotide sequence ID" value="NZ_FUYM01000005.1"/>
</dbReference>